<sequence>MTNPYLEAFTTSWHDDNFAEQIRQIPFTLSLLFGKGTDIAVTIDATIRSRFVAAGQIMTILAACGQSRPDRKRRRRCIGFCGMAGRAGKSGVPVMKKNNRLVGGLNIKGYSGKRNGRNGQTHSQQGGGAQFKHSVHQQLSFDDANPIVRLGLSFDPPTSI</sequence>
<reference evidence="2" key="1">
    <citation type="journal article" date="2021" name="PeerJ">
        <title>Extensive microbial diversity within the chicken gut microbiome revealed by metagenomics and culture.</title>
        <authorList>
            <person name="Gilroy R."/>
            <person name="Ravi A."/>
            <person name="Getino M."/>
            <person name="Pursley I."/>
            <person name="Horton D.L."/>
            <person name="Alikhan N.F."/>
            <person name="Baker D."/>
            <person name="Gharbi K."/>
            <person name="Hall N."/>
            <person name="Watson M."/>
            <person name="Adriaenssens E.M."/>
            <person name="Foster-Nyarko E."/>
            <person name="Jarju S."/>
            <person name="Secka A."/>
            <person name="Antonio M."/>
            <person name="Oren A."/>
            <person name="Chaudhuri R.R."/>
            <person name="La Ragione R."/>
            <person name="Hildebrand F."/>
            <person name="Pallen M.J."/>
        </authorList>
    </citation>
    <scope>NUCLEOTIDE SEQUENCE</scope>
    <source>
        <strain evidence="2">CHK186-16707</strain>
    </source>
</reference>
<gene>
    <name evidence="2" type="ORF">H9962_09095</name>
</gene>
<organism evidence="2 3">
    <name type="scientific">Candidatus Mailhella merdigallinarum</name>
    <dbReference type="NCBI Taxonomy" id="2838658"/>
    <lineage>
        <taxon>Bacteria</taxon>
        <taxon>Pseudomonadati</taxon>
        <taxon>Thermodesulfobacteriota</taxon>
        <taxon>Desulfovibrionia</taxon>
        <taxon>Desulfovibrionales</taxon>
        <taxon>Desulfovibrionaceae</taxon>
        <taxon>Mailhella</taxon>
    </lineage>
</organism>
<reference evidence="2" key="2">
    <citation type="submission" date="2021-04" db="EMBL/GenBank/DDBJ databases">
        <authorList>
            <person name="Gilroy R."/>
        </authorList>
    </citation>
    <scope>NUCLEOTIDE SEQUENCE</scope>
    <source>
        <strain evidence="2">CHK186-16707</strain>
    </source>
</reference>
<evidence type="ECO:0000313" key="3">
    <source>
        <dbReference type="Proteomes" id="UP000824225"/>
    </source>
</evidence>
<evidence type="ECO:0000313" key="2">
    <source>
        <dbReference type="EMBL" id="HJA09327.1"/>
    </source>
</evidence>
<name>A0A9D2HF69_9BACT</name>
<comment type="caution">
    <text evidence="2">The sequence shown here is derived from an EMBL/GenBank/DDBJ whole genome shotgun (WGS) entry which is preliminary data.</text>
</comment>
<dbReference type="Proteomes" id="UP000824225">
    <property type="component" value="Unassembled WGS sequence"/>
</dbReference>
<evidence type="ECO:0000256" key="1">
    <source>
        <dbReference type="SAM" id="MobiDB-lite"/>
    </source>
</evidence>
<dbReference type="AlphaFoldDB" id="A0A9D2HF69"/>
<accession>A0A9D2HF69</accession>
<protein>
    <submittedName>
        <fullName evidence="2">Uncharacterized protein</fullName>
    </submittedName>
</protein>
<dbReference type="EMBL" id="DXAN01000028">
    <property type="protein sequence ID" value="HJA09327.1"/>
    <property type="molecule type" value="Genomic_DNA"/>
</dbReference>
<feature type="region of interest" description="Disordered" evidence="1">
    <location>
        <begin position="109"/>
        <end position="135"/>
    </location>
</feature>
<proteinExistence type="predicted"/>